<dbReference type="GO" id="GO:0052913">
    <property type="term" value="F:16S rRNA (guanine(966)-N(2))-methyltransferase activity"/>
    <property type="evidence" value="ECO:0007669"/>
    <property type="project" value="UniProtKB-EC"/>
</dbReference>
<dbReference type="PIRSF" id="PIRSF004553">
    <property type="entry name" value="CHP00095"/>
    <property type="match status" value="1"/>
</dbReference>
<keyword evidence="4" id="KW-0175">Coiled coil</keyword>
<keyword evidence="3" id="KW-0698">rRNA processing</keyword>
<keyword evidence="3" id="KW-0949">S-adenosyl-L-methionine</keyword>
<dbReference type="NCBIfam" id="TIGR00095">
    <property type="entry name" value="16S rRNA (guanine(966)-N(2))-methyltransferase RsmD"/>
    <property type="match status" value="1"/>
</dbReference>
<comment type="catalytic activity">
    <reaction evidence="3">
        <text>guanosine(966) in 16S rRNA + S-adenosyl-L-methionine = N(2)-methylguanosine(966) in 16S rRNA + S-adenosyl-L-homocysteine + H(+)</text>
        <dbReference type="Rhea" id="RHEA:23548"/>
        <dbReference type="Rhea" id="RHEA-COMP:10211"/>
        <dbReference type="Rhea" id="RHEA-COMP:10212"/>
        <dbReference type="ChEBI" id="CHEBI:15378"/>
        <dbReference type="ChEBI" id="CHEBI:57856"/>
        <dbReference type="ChEBI" id="CHEBI:59789"/>
        <dbReference type="ChEBI" id="CHEBI:74269"/>
        <dbReference type="ChEBI" id="CHEBI:74481"/>
        <dbReference type="EC" id="2.1.1.171"/>
    </reaction>
</comment>
<dbReference type="EC" id="2.1.1.171" evidence="3"/>
<comment type="similarity">
    <text evidence="3">Belongs to the methyltransferase superfamily. RsmD family.</text>
</comment>
<dbReference type="OrthoDB" id="9803017at2"/>
<dbReference type="AlphaFoldDB" id="A0A1A9ETJ6"/>
<reference evidence="6" key="1">
    <citation type="submission" date="2016-05" db="EMBL/GenBank/DDBJ databases">
        <authorList>
            <person name="Baek K."/>
            <person name="Yang S.-J."/>
        </authorList>
    </citation>
    <scope>NUCLEOTIDE SEQUENCE [LARGE SCALE GENOMIC DNA]</scope>
    <source>
        <strain evidence="6">ST58-10</strain>
    </source>
</reference>
<dbReference type="Proteomes" id="UP000078070">
    <property type="component" value="Chromosome"/>
</dbReference>
<evidence type="ECO:0000256" key="2">
    <source>
        <dbReference type="ARBA" id="ARBA00022679"/>
    </source>
</evidence>
<feature type="coiled-coil region" evidence="4">
    <location>
        <begin position="90"/>
        <end position="117"/>
    </location>
</feature>
<evidence type="ECO:0000256" key="1">
    <source>
        <dbReference type="ARBA" id="ARBA00022603"/>
    </source>
</evidence>
<dbReference type="RefSeq" id="WP_067376514.1">
    <property type="nucleotide sequence ID" value="NZ_CP015839.1"/>
</dbReference>
<dbReference type="PANTHER" id="PTHR43542">
    <property type="entry name" value="METHYLTRANSFERASE"/>
    <property type="match status" value="1"/>
</dbReference>
<dbReference type="KEGG" id="mars:A8C75_00380"/>
<keyword evidence="6" id="KW-1185">Reference proteome</keyword>
<evidence type="ECO:0000313" key="5">
    <source>
        <dbReference type="EMBL" id="ANG61060.1"/>
    </source>
</evidence>
<proteinExistence type="inferred from homology"/>
<sequence>MPKPTHSNRSPRIPEPISGELRIIAGSWRGRKLKFPALTGLRPTPNRVRETLFNWVQASVQGARCLDLFAGSGALGLEALSRGAGSVTFIDNATQAVRQLRDNLQLLKADNADVQTAAAMDWLQRHELGAAPGYDLVFLDPPFNCDLLPQACELLESRNLLASQALIYIESESALGTPLLPDNWRQLRSKTAGKVSYSLYIRDPGTDTDPG</sequence>
<evidence type="ECO:0000313" key="6">
    <source>
        <dbReference type="Proteomes" id="UP000078070"/>
    </source>
</evidence>
<dbReference type="InterPro" id="IPR029063">
    <property type="entry name" value="SAM-dependent_MTases_sf"/>
</dbReference>
<name>A0A1A9ETJ6_9GAMM</name>
<reference evidence="5 6" key="2">
    <citation type="journal article" date="2018" name="Int. J. Syst. Evol. Microbiol.">
        <title>Marinobacterium aestuarii sp. nov., a benzene-degrading marine bacterium isolated from estuary sediment.</title>
        <authorList>
            <person name="Bae S.S."/>
            <person name="Jung J."/>
            <person name="Chung D."/>
            <person name="Baek K."/>
        </authorList>
    </citation>
    <scope>NUCLEOTIDE SEQUENCE [LARGE SCALE GENOMIC DNA]</scope>
    <source>
        <strain evidence="5 6">ST58-10</strain>
    </source>
</reference>
<dbReference type="STRING" id="1821621.A8C75_00380"/>
<keyword evidence="2 3" id="KW-0808">Transferase</keyword>
<dbReference type="SUPFAM" id="SSF53335">
    <property type="entry name" value="S-adenosyl-L-methionine-dependent methyltransferases"/>
    <property type="match status" value="1"/>
</dbReference>
<organism evidence="5 6">
    <name type="scientific">Marinobacterium aestuarii</name>
    <dbReference type="NCBI Taxonomy" id="1821621"/>
    <lineage>
        <taxon>Bacteria</taxon>
        <taxon>Pseudomonadati</taxon>
        <taxon>Pseudomonadota</taxon>
        <taxon>Gammaproteobacteria</taxon>
        <taxon>Oceanospirillales</taxon>
        <taxon>Oceanospirillaceae</taxon>
        <taxon>Marinobacterium</taxon>
    </lineage>
</organism>
<evidence type="ECO:0000256" key="3">
    <source>
        <dbReference type="PIRNR" id="PIRNR004553"/>
    </source>
</evidence>
<evidence type="ECO:0000256" key="4">
    <source>
        <dbReference type="SAM" id="Coils"/>
    </source>
</evidence>
<protein>
    <recommendedName>
        <fullName evidence="3">Ribosomal RNA small subunit methyltransferase D</fullName>
        <ecNumber evidence="3">2.1.1.171</ecNumber>
    </recommendedName>
</protein>
<dbReference type="PANTHER" id="PTHR43542:SF1">
    <property type="entry name" value="METHYLTRANSFERASE"/>
    <property type="match status" value="1"/>
</dbReference>
<dbReference type="EMBL" id="CP015839">
    <property type="protein sequence ID" value="ANG61060.1"/>
    <property type="molecule type" value="Genomic_DNA"/>
</dbReference>
<dbReference type="Gene3D" id="3.40.50.150">
    <property type="entry name" value="Vaccinia Virus protein VP39"/>
    <property type="match status" value="1"/>
</dbReference>
<gene>
    <name evidence="5" type="ORF">A8C75_00380</name>
</gene>
<dbReference type="Pfam" id="PF03602">
    <property type="entry name" value="Cons_hypoth95"/>
    <property type="match status" value="1"/>
</dbReference>
<accession>A0A1A9ETJ6</accession>
<dbReference type="CDD" id="cd02440">
    <property type="entry name" value="AdoMet_MTases"/>
    <property type="match status" value="1"/>
</dbReference>
<dbReference type="InterPro" id="IPR004398">
    <property type="entry name" value="RNA_MeTrfase_RsmD"/>
</dbReference>
<comment type="function">
    <text evidence="3">Specifically methylates the guanine in position 966 of 16S rRNA in the assembled 30S particle.</text>
</comment>
<keyword evidence="1 3" id="KW-0489">Methyltransferase</keyword>